<proteinExistence type="predicted"/>
<dbReference type="InterPro" id="IPR007822">
    <property type="entry name" value="LANC-like"/>
</dbReference>
<dbReference type="Pfam" id="PF05147">
    <property type="entry name" value="LANC_like"/>
    <property type="match status" value="1"/>
</dbReference>
<dbReference type="RefSeq" id="WP_177168051.1">
    <property type="nucleotide sequence ID" value="NZ_FNNQ01000013.1"/>
</dbReference>
<feature type="binding site" evidence="1">
    <location>
        <position position="313"/>
    </location>
    <ligand>
        <name>Zn(2+)</name>
        <dbReference type="ChEBI" id="CHEBI:29105"/>
    </ligand>
</feature>
<feature type="binding site" evidence="1">
    <location>
        <position position="363"/>
    </location>
    <ligand>
        <name>Zn(2+)</name>
        <dbReference type="ChEBI" id="CHEBI:29105"/>
    </ligand>
</feature>
<gene>
    <name evidence="2" type="ORF">SAMN05444487_11391</name>
</gene>
<dbReference type="PRINTS" id="PR01950">
    <property type="entry name" value="LANCSUPER"/>
</dbReference>
<dbReference type="SUPFAM" id="SSF158745">
    <property type="entry name" value="LanC-like"/>
    <property type="match status" value="1"/>
</dbReference>
<dbReference type="SMART" id="SM01260">
    <property type="entry name" value="LANC_like"/>
    <property type="match status" value="1"/>
</dbReference>
<feature type="binding site" evidence="1">
    <location>
        <position position="362"/>
    </location>
    <ligand>
        <name>Zn(2+)</name>
        <dbReference type="ChEBI" id="CHEBI:29105"/>
    </ligand>
</feature>
<dbReference type="GO" id="GO:0031179">
    <property type="term" value="P:peptide modification"/>
    <property type="evidence" value="ECO:0007669"/>
    <property type="project" value="InterPro"/>
</dbReference>
<dbReference type="InterPro" id="IPR033889">
    <property type="entry name" value="LanC"/>
</dbReference>
<dbReference type="EMBL" id="FNNQ01000013">
    <property type="protein sequence ID" value="SDX29223.1"/>
    <property type="molecule type" value="Genomic_DNA"/>
</dbReference>
<name>A0A1H3AHX9_9BACL</name>
<evidence type="ECO:0000313" key="2">
    <source>
        <dbReference type="EMBL" id="SDX29223.1"/>
    </source>
</evidence>
<accession>A0A1H3AHX9</accession>
<evidence type="ECO:0000313" key="3">
    <source>
        <dbReference type="Proteomes" id="UP000198534"/>
    </source>
</evidence>
<keyword evidence="3" id="KW-1185">Reference proteome</keyword>
<dbReference type="GO" id="GO:0046872">
    <property type="term" value="F:metal ion binding"/>
    <property type="evidence" value="ECO:0007669"/>
    <property type="project" value="UniProtKB-KW"/>
</dbReference>
<dbReference type="STRING" id="1048340.SAMN05444487_11391"/>
<dbReference type="CDD" id="cd04793">
    <property type="entry name" value="LanC"/>
    <property type="match status" value="1"/>
</dbReference>
<protein>
    <submittedName>
        <fullName evidence="2">Lanthionine synthetase C-like protein</fullName>
    </submittedName>
</protein>
<dbReference type="Gene3D" id="1.50.10.20">
    <property type="match status" value="1"/>
</dbReference>
<dbReference type="Proteomes" id="UP000198534">
    <property type="component" value="Unassembled WGS sequence"/>
</dbReference>
<dbReference type="PRINTS" id="PR01955">
    <property type="entry name" value="LANCFRANKIA"/>
</dbReference>
<keyword evidence="1" id="KW-0479">Metal-binding</keyword>
<reference evidence="2 3" key="1">
    <citation type="submission" date="2016-10" db="EMBL/GenBank/DDBJ databases">
        <authorList>
            <person name="de Groot N.N."/>
        </authorList>
    </citation>
    <scope>NUCLEOTIDE SEQUENCE [LARGE SCALE GENOMIC DNA]</scope>
    <source>
        <strain evidence="2 3">DSM 45610</strain>
    </source>
</reference>
<organism evidence="2 3">
    <name type="scientific">Marininema mesophilum</name>
    <dbReference type="NCBI Taxonomy" id="1048340"/>
    <lineage>
        <taxon>Bacteria</taxon>
        <taxon>Bacillati</taxon>
        <taxon>Bacillota</taxon>
        <taxon>Bacilli</taxon>
        <taxon>Bacillales</taxon>
        <taxon>Thermoactinomycetaceae</taxon>
        <taxon>Marininema</taxon>
    </lineage>
</organism>
<sequence>MENKVIHRRRVRSAIADKGLEISQRIAERLVDPIQIKEIVERPDNVSVMGATPWGDTSLSHGYPATVLFFSQWDRYEPDQKWDYKGHAHIVEMQRALESNGIGSISLFGGLTGVAFACQAASREGERYGNFLKVIHSKIAQETKRFIEGDNTRRKSEVGLSPKVYDVISGLSGIGRYALNHPHHDELNDVLEQTLHHLVEVSHDIEVDHHTVPGWYIPQQYQFMEREKELFPKGNFNCGLAHGIPGPLVLLSLASLRGYRVDGQLEAIQRMSDWLVKRAYQDRYGVLWSDRIRFEEEVSRKPSQKYFSREAWCYGAPGVARSLYLAGMALGDEELKKLAIQAVKSSFMRPEELSKLESATFCHGKSGILQILLRMAKDTGEEIFVKHAELMAKEIIDMFQGESPFGYQDLEGGRGLNKAGLLEGVSGIGLSLMSLSEKQDADWDAAFLIS</sequence>
<dbReference type="AlphaFoldDB" id="A0A1H3AHX9"/>
<evidence type="ECO:0000256" key="1">
    <source>
        <dbReference type="PIRSR" id="PIRSR607822-1"/>
    </source>
</evidence>
<keyword evidence="1" id="KW-0862">Zinc</keyword>